<gene>
    <name evidence="1" type="ORF">TorRG33x02_274470</name>
</gene>
<evidence type="ECO:0000313" key="2">
    <source>
        <dbReference type="Proteomes" id="UP000237000"/>
    </source>
</evidence>
<dbReference type="Proteomes" id="UP000237000">
    <property type="component" value="Unassembled WGS sequence"/>
</dbReference>
<accession>A0A2P5CT02</accession>
<protein>
    <submittedName>
        <fullName evidence="1">Uncharacterized protein</fullName>
    </submittedName>
</protein>
<sequence length="114" mass="13203">MYDEFVLSYFFHSLRIIPIHSSLLTTCCRYLARTRVCLTLSKGKITFIFPHRPEDYSNCHSLCVEEIDLDLCDLKEHPNAVGLSTATVWRGVYVKDVNMEFFKDELSNVMSGIF</sequence>
<evidence type="ECO:0000313" key="1">
    <source>
        <dbReference type="EMBL" id="PON64096.1"/>
    </source>
</evidence>
<dbReference type="InParanoid" id="A0A2P5CT02"/>
<dbReference type="EMBL" id="JXTC01000331">
    <property type="protein sequence ID" value="PON64096.1"/>
    <property type="molecule type" value="Genomic_DNA"/>
</dbReference>
<dbReference type="OrthoDB" id="10283066at2759"/>
<dbReference type="AlphaFoldDB" id="A0A2P5CT02"/>
<name>A0A2P5CT02_TREOI</name>
<comment type="caution">
    <text evidence="1">The sequence shown here is derived from an EMBL/GenBank/DDBJ whole genome shotgun (WGS) entry which is preliminary data.</text>
</comment>
<keyword evidence="2" id="KW-1185">Reference proteome</keyword>
<organism evidence="1 2">
    <name type="scientific">Trema orientale</name>
    <name type="common">Charcoal tree</name>
    <name type="synonym">Celtis orientalis</name>
    <dbReference type="NCBI Taxonomy" id="63057"/>
    <lineage>
        <taxon>Eukaryota</taxon>
        <taxon>Viridiplantae</taxon>
        <taxon>Streptophyta</taxon>
        <taxon>Embryophyta</taxon>
        <taxon>Tracheophyta</taxon>
        <taxon>Spermatophyta</taxon>
        <taxon>Magnoliopsida</taxon>
        <taxon>eudicotyledons</taxon>
        <taxon>Gunneridae</taxon>
        <taxon>Pentapetalae</taxon>
        <taxon>rosids</taxon>
        <taxon>fabids</taxon>
        <taxon>Rosales</taxon>
        <taxon>Cannabaceae</taxon>
        <taxon>Trema</taxon>
    </lineage>
</organism>
<reference evidence="2" key="1">
    <citation type="submission" date="2016-06" db="EMBL/GenBank/DDBJ databases">
        <title>Parallel loss of symbiosis genes in relatives of nitrogen-fixing non-legume Parasponia.</title>
        <authorList>
            <person name="Van Velzen R."/>
            <person name="Holmer R."/>
            <person name="Bu F."/>
            <person name="Rutten L."/>
            <person name="Van Zeijl A."/>
            <person name="Liu W."/>
            <person name="Santuari L."/>
            <person name="Cao Q."/>
            <person name="Sharma T."/>
            <person name="Shen D."/>
            <person name="Roswanjaya Y."/>
            <person name="Wardhani T."/>
            <person name="Kalhor M.S."/>
            <person name="Jansen J."/>
            <person name="Van den Hoogen J."/>
            <person name="Gungor B."/>
            <person name="Hartog M."/>
            <person name="Hontelez J."/>
            <person name="Verver J."/>
            <person name="Yang W.-C."/>
            <person name="Schijlen E."/>
            <person name="Repin R."/>
            <person name="Schilthuizen M."/>
            <person name="Schranz E."/>
            <person name="Heidstra R."/>
            <person name="Miyata K."/>
            <person name="Fedorova E."/>
            <person name="Kohlen W."/>
            <person name="Bisseling T."/>
            <person name="Smit S."/>
            <person name="Geurts R."/>
        </authorList>
    </citation>
    <scope>NUCLEOTIDE SEQUENCE [LARGE SCALE GENOMIC DNA]</scope>
    <source>
        <strain evidence="2">cv. RG33-2</strain>
    </source>
</reference>
<proteinExistence type="predicted"/>